<dbReference type="Proteomes" id="UP000011885">
    <property type="component" value="Unassembled WGS sequence"/>
</dbReference>
<keyword evidence="3" id="KW-1185">Reference proteome</keyword>
<evidence type="ECO:0000313" key="3">
    <source>
        <dbReference type="Proteomes" id="UP000011885"/>
    </source>
</evidence>
<feature type="transmembrane region" description="Helical" evidence="1">
    <location>
        <begin position="6"/>
        <end position="27"/>
    </location>
</feature>
<proteinExistence type="predicted"/>
<keyword evidence="1" id="KW-0812">Transmembrane</keyword>
<feature type="transmembrane region" description="Helical" evidence="1">
    <location>
        <begin position="184"/>
        <end position="203"/>
    </location>
</feature>
<evidence type="ECO:0000313" key="2">
    <source>
        <dbReference type="EMBL" id="EMI56334.1"/>
    </source>
</evidence>
<feature type="transmembrane region" description="Helical" evidence="1">
    <location>
        <begin position="71"/>
        <end position="90"/>
    </location>
</feature>
<name>M5U4Z5_9BACT</name>
<accession>M5U4Z5</accession>
<dbReference type="RefSeq" id="WP_008677532.1">
    <property type="nucleotide sequence ID" value="NZ_ANOH01000154.1"/>
</dbReference>
<keyword evidence="1" id="KW-0472">Membrane</keyword>
<keyword evidence="1" id="KW-1133">Transmembrane helix</keyword>
<protein>
    <submittedName>
        <fullName evidence="2">Putative membrane protein</fullName>
    </submittedName>
</protein>
<reference evidence="2 3" key="1">
    <citation type="journal article" date="2013" name="Mar. Genomics">
        <title>Expression of sulfatases in Rhodopirellula baltica and the diversity of sulfatases in the genus Rhodopirellula.</title>
        <authorList>
            <person name="Wegner C.E."/>
            <person name="Richter-Heitmann T."/>
            <person name="Klindworth A."/>
            <person name="Klockow C."/>
            <person name="Richter M."/>
            <person name="Achstetter T."/>
            <person name="Glockner F.O."/>
            <person name="Harder J."/>
        </authorList>
    </citation>
    <scope>NUCLEOTIDE SEQUENCE [LARGE SCALE GENOMIC DNA]</scope>
    <source>
        <strain evidence="2 3">SM41</strain>
    </source>
</reference>
<feature type="transmembrane region" description="Helical" evidence="1">
    <location>
        <begin position="39"/>
        <end position="59"/>
    </location>
</feature>
<dbReference type="OrthoDB" id="292340at2"/>
<gene>
    <name evidence="2" type="ORF">RSSM_02214</name>
</gene>
<dbReference type="PATRIC" id="fig|1263870.3.peg.2358"/>
<evidence type="ECO:0000256" key="1">
    <source>
        <dbReference type="SAM" id="Phobius"/>
    </source>
</evidence>
<sequence length="219" mass="24301">MFDPFPATVAFAPLIVYLFVLAIIRIGGFTWVTTGGRDLAAVLAAVSGLVVIGPMELFFPNATASFLGVWVWIPLLLLYFLFACLMILGVRAKLITYGRTAEEVFPAMARAARAIDPAATINNEQWQIHLPTQGVHLRLESSPGHDCVSVLAFEPTLTPSFWHSLRSKLRDELRATSPPRPRRGWALLSVACMMAYSLVRYVASEPALLVEGFREWIIR</sequence>
<organism evidence="2 3">
    <name type="scientific">Rhodopirellula sallentina SM41</name>
    <dbReference type="NCBI Taxonomy" id="1263870"/>
    <lineage>
        <taxon>Bacteria</taxon>
        <taxon>Pseudomonadati</taxon>
        <taxon>Planctomycetota</taxon>
        <taxon>Planctomycetia</taxon>
        <taxon>Pirellulales</taxon>
        <taxon>Pirellulaceae</taxon>
        <taxon>Rhodopirellula</taxon>
    </lineage>
</organism>
<dbReference type="AlphaFoldDB" id="M5U4Z5"/>
<comment type="caution">
    <text evidence="2">The sequence shown here is derived from an EMBL/GenBank/DDBJ whole genome shotgun (WGS) entry which is preliminary data.</text>
</comment>
<dbReference type="EMBL" id="ANOH01000154">
    <property type="protein sequence ID" value="EMI56334.1"/>
    <property type="molecule type" value="Genomic_DNA"/>
</dbReference>